<name>A0AAX6MDR7_9PEZI</name>
<keyword evidence="3" id="KW-1185">Reference proteome</keyword>
<gene>
    <name evidence="2" type="ORF">Daesc_007314</name>
</gene>
<evidence type="ECO:0000313" key="2">
    <source>
        <dbReference type="EMBL" id="KAK6950789.1"/>
    </source>
</evidence>
<comment type="caution">
    <text evidence="2">The sequence shown here is derived from an EMBL/GenBank/DDBJ whole genome shotgun (WGS) entry which is preliminary data.</text>
</comment>
<accession>A0AAX6MDR7</accession>
<dbReference type="AlphaFoldDB" id="A0AAX6MDR7"/>
<reference evidence="2 3" key="1">
    <citation type="journal article" date="2024" name="Front Chem Biol">
        <title>Unveiling the potential of Daldinia eschscholtzii MFLUCC 19-0629 through bioactivity and bioinformatics studies for enhanced sustainable agriculture production.</title>
        <authorList>
            <person name="Brooks S."/>
            <person name="Weaver J.A."/>
            <person name="Klomchit A."/>
            <person name="Alharthi S.A."/>
            <person name="Onlamun T."/>
            <person name="Nurani R."/>
            <person name="Vong T.K."/>
            <person name="Alberti F."/>
            <person name="Greco C."/>
        </authorList>
    </citation>
    <scope>NUCLEOTIDE SEQUENCE [LARGE SCALE GENOMIC DNA]</scope>
    <source>
        <strain evidence="2">MFLUCC 19-0629</strain>
    </source>
</reference>
<dbReference type="Pfam" id="PF24476">
    <property type="entry name" value="DUF7580"/>
    <property type="match status" value="1"/>
</dbReference>
<proteinExistence type="predicted"/>
<organism evidence="2 3">
    <name type="scientific">Daldinia eschscholtzii</name>
    <dbReference type="NCBI Taxonomy" id="292717"/>
    <lineage>
        <taxon>Eukaryota</taxon>
        <taxon>Fungi</taxon>
        <taxon>Dikarya</taxon>
        <taxon>Ascomycota</taxon>
        <taxon>Pezizomycotina</taxon>
        <taxon>Sordariomycetes</taxon>
        <taxon>Xylariomycetidae</taxon>
        <taxon>Xylariales</taxon>
        <taxon>Hypoxylaceae</taxon>
        <taxon>Daldinia</taxon>
    </lineage>
</organism>
<dbReference type="InterPro" id="IPR056002">
    <property type="entry name" value="DUF7580"/>
</dbReference>
<evidence type="ECO:0000259" key="1">
    <source>
        <dbReference type="Pfam" id="PF24476"/>
    </source>
</evidence>
<dbReference type="Proteomes" id="UP001369815">
    <property type="component" value="Unassembled WGS sequence"/>
</dbReference>
<sequence>MFSSIKSVKYDLNCLERDLETERVRLQNTCETLLTGIVPSSMIDRMIENPFSDEWKGYSDQINIRLWKSKKIFESHVAEMSVATKELKEKLDIQVNGYTNLTDRLSIIRELKKGASFTLRRKDYENALSRIKVGNSVLQDLAVQNRGLESGRRSRSQTQATVLLRKLSSSLYDGISSVLPCRCDEEHSLGLELQHRTATFLPNDTEEKLAKRFHFNVALNSYGSFGVEGEDYMTSVSKDGEKSMRWNSLELRLVGYNSLLNPSSIIPTPSLTRPSISSLHETSSAGLNSIGSRAIESLEKGVNGLVIGPTIGTSLSEKPNSLCQFLQIHFSHDLPYLGFILHGGNKFGLYHSFKPLNVETKVTLRQAIDGSQTNLPPFHYPERVRIALALSLSVLHLYDTPWLANVIELDDIVFFQTNSPTLPCNYSPYRPFVTKRHTLGGVPRITPKGKSSNTPKLINYNILSLGALLTQLVIGRVVEELVITDDMDISSVVSKREILSQLADSVLENGGMNYLAVVKWCFENIHNAANMQNDRFCQDFFEAVVVRLEEDVKLLTEYYFGPKQP</sequence>
<feature type="domain" description="DUF7580" evidence="1">
    <location>
        <begin position="359"/>
        <end position="551"/>
    </location>
</feature>
<dbReference type="EMBL" id="JBANMG010000007">
    <property type="protein sequence ID" value="KAK6950789.1"/>
    <property type="molecule type" value="Genomic_DNA"/>
</dbReference>
<evidence type="ECO:0000313" key="3">
    <source>
        <dbReference type="Proteomes" id="UP001369815"/>
    </source>
</evidence>
<dbReference type="PANTHER" id="PTHR35186">
    <property type="entry name" value="ANK_REP_REGION DOMAIN-CONTAINING PROTEIN"/>
    <property type="match status" value="1"/>
</dbReference>
<dbReference type="PANTHER" id="PTHR35186:SF4">
    <property type="entry name" value="PRION-INHIBITION AND PROPAGATION HELO DOMAIN-CONTAINING PROTEIN"/>
    <property type="match status" value="1"/>
</dbReference>
<protein>
    <recommendedName>
        <fullName evidence="1">DUF7580 domain-containing protein</fullName>
    </recommendedName>
</protein>